<feature type="transmembrane region" description="Helical" evidence="9">
    <location>
        <begin position="280"/>
        <end position="299"/>
    </location>
</feature>
<dbReference type="GO" id="GO:0008495">
    <property type="term" value="F:protoheme IX farnesyltransferase activity"/>
    <property type="evidence" value="ECO:0007669"/>
    <property type="project" value="UniProtKB-UniRule"/>
</dbReference>
<keyword evidence="6 9" id="KW-0350">Heme biosynthesis</keyword>
<evidence type="ECO:0000256" key="6">
    <source>
        <dbReference type="ARBA" id="ARBA00023133"/>
    </source>
</evidence>
<dbReference type="Gene3D" id="1.10.357.140">
    <property type="entry name" value="UbiA prenyltransferase"/>
    <property type="match status" value="1"/>
</dbReference>
<feature type="transmembrane region" description="Helical" evidence="9">
    <location>
        <begin position="58"/>
        <end position="80"/>
    </location>
</feature>
<dbReference type="Proteomes" id="UP000182146">
    <property type="component" value="Unassembled WGS sequence"/>
</dbReference>
<name>A0A1G9JNY0_9BACT</name>
<reference evidence="10 11" key="1">
    <citation type="submission" date="2016-10" db="EMBL/GenBank/DDBJ databases">
        <authorList>
            <person name="de Groot N.N."/>
        </authorList>
    </citation>
    <scope>NUCLEOTIDE SEQUENCE [LARGE SCALE GENOMIC DNA]</scope>
    <source>
        <strain evidence="10 11">DSM 17813</strain>
    </source>
</reference>
<evidence type="ECO:0000313" key="11">
    <source>
        <dbReference type="Proteomes" id="UP000182146"/>
    </source>
</evidence>
<dbReference type="RefSeq" id="WP_082047971.1">
    <property type="nucleotide sequence ID" value="NZ_FNGU01000001.1"/>
</dbReference>
<organism evidence="10 11">
    <name type="scientific">Geoalkalibacter ferrihydriticus</name>
    <dbReference type="NCBI Taxonomy" id="392333"/>
    <lineage>
        <taxon>Bacteria</taxon>
        <taxon>Pseudomonadati</taxon>
        <taxon>Thermodesulfobacteriota</taxon>
        <taxon>Desulfuromonadia</taxon>
        <taxon>Desulfuromonadales</taxon>
        <taxon>Geoalkalibacteraceae</taxon>
        <taxon>Geoalkalibacter</taxon>
    </lineage>
</organism>
<evidence type="ECO:0000256" key="2">
    <source>
        <dbReference type="ARBA" id="ARBA00022475"/>
    </source>
</evidence>
<dbReference type="InterPro" id="IPR000537">
    <property type="entry name" value="UbiA_prenyltransferase"/>
</dbReference>
<dbReference type="PANTHER" id="PTHR43448:SF2">
    <property type="entry name" value="PROTOHEME IX FARNESYLTRANSFERASE, MITOCHONDRIAL"/>
    <property type="match status" value="1"/>
</dbReference>
<dbReference type="EMBL" id="FNGU01000001">
    <property type="protein sequence ID" value="SDL39228.1"/>
    <property type="molecule type" value="Genomic_DNA"/>
</dbReference>
<dbReference type="InterPro" id="IPR044878">
    <property type="entry name" value="UbiA_sf"/>
</dbReference>
<keyword evidence="4 9" id="KW-0812">Transmembrane</keyword>
<comment type="similarity">
    <text evidence="9">Belongs to the UbiA prenyltransferase family. Protoheme IX farnesyltransferase subfamily.</text>
</comment>
<evidence type="ECO:0000256" key="4">
    <source>
        <dbReference type="ARBA" id="ARBA00022692"/>
    </source>
</evidence>
<dbReference type="NCBIfam" id="TIGR01473">
    <property type="entry name" value="cyoE_ctaB"/>
    <property type="match status" value="1"/>
</dbReference>
<dbReference type="CDD" id="cd13957">
    <property type="entry name" value="PT_UbiA_Cox10"/>
    <property type="match status" value="1"/>
</dbReference>
<feature type="transmembrane region" description="Helical" evidence="9">
    <location>
        <begin position="127"/>
        <end position="147"/>
    </location>
</feature>
<dbReference type="GO" id="GO:0048034">
    <property type="term" value="P:heme O biosynthetic process"/>
    <property type="evidence" value="ECO:0007669"/>
    <property type="project" value="UniProtKB-UniRule"/>
</dbReference>
<sequence length="303" mass="33006">MGTPAAEAATTTELLFRMGDRLRSYLSLAKPRILLLVGLTGLAAMVLEGSLLTDPMRFAGVLLGILLAGAAANALNQYWDRDIDGIMARTRSKRPIPAGRISPRAALIFSLVCGLAALWLLQTAGGMPAALLGLATMAFYVLIYTVWLKRRTRLNIVIGGVAGAAPPLIAWVAGAGELGLVPLLMFLVILLWTPPHFWALALCLKEEYARAGIPMLPVVAGEQKTCTQITAYVVLLLPSTVWLGISADLSWLYFIGATLLGLNLVRRVHALRRHRDRQAARALFNYSIFYLAALFFLMLPPQW</sequence>
<dbReference type="PANTHER" id="PTHR43448">
    <property type="entry name" value="PROTOHEME IX FARNESYLTRANSFERASE, MITOCHONDRIAL"/>
    <property type="match status" value="1"/>
</dbReference>
<dbReference type="AlphaFoldDB" id="A0A1G9JNY0"/>
<evidence type="ECO:0000256" key="9">
    <source>
        <dbReference type="HAMAP-Rule" id="MF_00154"/>
    </source>
</evidence>
<comment type="pathway">
    <text evidence="9">Porphyrin-containing compound metabolism; heme O biosynthesis; heme O from protoheme: step 1/1.</text>
</comment>
<dbReference type="EC" id="2.5.1.141" evidence="9"/>
<comment type="subcellular location">
    <subcellularLocation>
        <location evidence="9">Cell membrane</location>
        <topology evidence="9">Multi-pass membrane protein</topology>
    </subcellularLocation>
    <subcellularLocation>
        <location evidence="1">Membrane</location>
        <topology evidence="1">Multi-pass membrane protein</topology>
    </subcellularLocation>
</comment>
<feature type="transmembrane region" description="Helical" evidence="9">
    <location>
        <begin position="251"/>
        <end position="268"/>
    </location>
</feature>
<comment type="catalytic activity">
    <reaction evidence="8 9">
        <text>heme b + (2E,6E)-farnesyl diphosphate + H2O = Fe(II)-heme o + diphosphate</text>
        <dbReference type="Rhea" id="RHEA:28070"/>
        <dbReference type="ChEBI" id="CHEBI:15377"/>
        <dbReference type="ChEBI" id="CHEBI:33019"/>
        <dbReference type="ChEBI" id="CHEBI:60344"/>
        <dbReference type="ChEBI" id="CHEBI:60530"/>
        <dbReference type="ChEBI" id="CHEBI:175763"/>
        <dbReference type="EC" id="2.5.1.141"/>
    </reaction>
</comment>
<dbReference type="NCBIfam" id="NF003349">
    <property type="entry name" value="PRK04375.1-2"/>
    <property type="match status" value="1"/>
</dbReference>
<dbReference type="GO" id="GO:0005886">
    <property type="term" value="C:plasma membrane"/>
    <property type="evidence" value="ECO:0007669"/>
    <property type="project" value="UniProtKB-SubCell"/>
</dbReference>
<accession>A0A1G9JNY0</accession>
<feature type="transmembrane region" description="Helical" evidence="9">
    <location>
        <begin position="33"/>
        <end position="52"/>
    </location>
</feature>
<dbReference type="OrthoDB" id="9814417at2"/>
<dbReference type="UniPathway" id="UPA00834">
    <property type="reaction ID" value="UER00712"/>
</dbReference>
<evidence type="ECO:0000313" key="10">
    <source>
        <dbReference type="EMBL" id="SDL39228.1"/>
    </source>
</evidence>
<dbReference type="STRING" id="392333.SAMN05660860_00518"/>
<keyword evidence="3 9" id="KW-0808">Transferase</keyword>
<dbReference type="InterPro" id="IPR006369">
    <property type="entry name" value="Protohaem_IX_farnesylTrfase"/>
</dbReference>
<proteinExistence type="inferred from homology"/>
<keyword evidence="2 9" id="KW-1003">Cell membrane</keyword>
<feature type="transmembrane region" description="Helical" evidence="9">
    <location>
        <begin position="101"/>
        <end position="121"/>
    </location>
</feature>
<keyword evidence="7 9" id="KW-0472">Membrane</keyword>
<evidence type="ECO:0000256" key="1">
    <source>
        <dbReference type="ARBA" id="ARBA00004141"/>
    </source>
</evidence>
<protein>
    <recommendedName>
        <fullName evidence="9">Protoheme IX farnesyltransferase</fullName>
        <ecNumber evidence="9">2.5.1.141</ecNumber>
    </recommendedName>
    <alternativeName>
        <fullName evidence="9">Heme B farnesyltransferase</fullName>
    </alternativeName>
    <alternativeName>
        <fullName evidence="9">Heme O synthase</fullName>
    </alternativeName>
</protein>
<comment type="miscellaneous">
    <text evidence="9">Carbon 2 of the heme B porphyrin ring is defined according to the Fischer nomenclature.</text>
</comment>
<keyword evidence="5 9" id="KW-1133">Transmembrane helix</keyword>
<evidence type="ECO:0000256" key="8">
    <source>
        <dbReference type="ARBA" id="ARBA00047690"/>
    </source>
</evidence>
<evidence type="ECO:0000256" key="3">
    <source>
        <dbReference type="ARBA" id="ARBA00022679"/>
    </source>
</evidence>
<dbReference type="Pfam" id="PF01040">
    <property type="entry name" value="UbiA"/>
    <property type="match status" value="1"/>
</dbReference>
<dbReference type="HAMAP" id="MF_00154">
    <property type="entry name" value="CyoE_CtaB"/>
    <property type="match status" value="1"/>
</dbReference>
<gene>
    <name evidence="9" type="primary">ctaB</name>
    <name evidence="10" type="ORF">SAMN05660860_00518</name>
</gene>
<evidence type="ECO:0000256" key="7">
    <source>
        <dbReference type="ARBA" id="ARBA00023136"/>
    </source>
</evidence>
<comment type="function">
    <text evidence="9">Converts heme B (protoheme IX) to heme O by substitution of the vinyl group on carbon 2 of heme B porphyrin ring with a hydroxyethyl farnesyl side group.</text>
</comment>
<evidence type="ECO:0000256" key="5">
    <source>
        <dbReference type="ARBA" id="ARBA00022989"/>
    </source>
</evidence>